<dbReference type="InterPro" id="IPR051446">
    <property type="entry name" value="HTH_trans_reg/aminotransferase"/>
</dbReference>
<dbReference type="AlphaFoldDB" id="A0AAW9RNX0"/>
<keyword evidence="7" id="KW-0808">Transferase</keyword>
<keyword evidence="5" id="KW-0804">Transcription</keyword>
<dbReference type="Gene3D" id="1.10.10.10">
    <property type="entry name" value="Winged helix-like DNA-binding domain superfamily/Winged helix DNA-binding domain"/>
    <property type="match status" value="1"/>
</dbReference>
<comment type="caution">
    <text evidence="7">The sequence shown here is derived from an EMBL/GenBank/DDBJ whole genome shotgun (WGS) entry which is preliminary data.</text>
</comment>
<sequence>MSSPILISLFGGIKLNPSSDRAIYLQLADMILALIKQGKLGSDQKLPSSRAVADLLSLNRLTVTKAYAELQMQGWLESFVGKGTFVSTHVPEIQPKQLKSTSTTKGQKQAGFALDSKSYRKNPFFVSTARLHLDHGYPDPTLAPLKELYRAYRTQLSCESRLYPRFGSYGQPDGADFYKEALSKYLNETRGLKTTHRNILSTRGTIMGINLVCSALIKPGDVVVSGIPGWQRLEHNFIHSWANHIGIPVDENGIVVDELRKICEKRKVRMVYITPHHHYPTTVSLSIDRRLELLALAKEFGFIIFEDDYDFDFHYNHRPLLPLISADDQGMVIYGGSFSKSISPAFRVGYLVAPENVIEHLSNTRMLLDRQGDHILDNAMAELLNDGTITRYLRKALAVYEKRRNHFCDLLRSELNNVVDFVVPEGGMTVWTTFDKSINLSELSTQAYEKNLYISDGLVHKYPDYDENAIRLGFASSTIEELSESVNILKSLIFKG</sequence>
<evidence type="ECO:0000256" key="1">
    <source>
        <dbReference type="ARBA" id="ARBA00005384"/>
    </source>
</evidence>
<reference evidence="7 8" key="1">
    <citation type="submission" date="2024-04" db="EMBL/GenBank/DDBJ databases">
        <title>Novel genus in family Flammeovirgaceae.</title>
        <authorList>
            <person name="Nguyen T.H."/>
            <person name="Vuong T.Q."/>
            <person name="Le H."/>
            <person name="Kim S.-G."/>
        </authorList>
    </citation>
    <scope>NUCLEOTIDE SEQUENCE [LARGE SCALE GENOMIC DNA]</scope>
    <source>
        <strain evidence="7 8">JCM 23209</strain>
    </source>
</reference>
<dbReference type="CDD" id="cd07377">
    <property type="entry name" value="WHTH_GntR"/>
    <property type="match status" value="1"/>
</dbReference>
<keyword evidence="4" id="KW-0238">DNA-binding</keyword>
<keyword evidence="7" id="KW-0032">Aminotransferase</keyword>
<dbReference type="CDD" id="cd00609">
    <property type="entry name" value="AAT_like"/>
    <property type="match status" value="1"/>
</dbReference>
<dbReference type="SMART" id="SM00345">
    <property type="entry name" value="HTH_GNTR"/>
    <property type="match status" value="1"/>
</dbReference>
<name>A0AAW9RNX0_9BACT</name>
<dbReference type="Gene3D" id="3.40.640.10">
    <property type="entry name" value="Type I PLP-dependent aspartate aminotransferase-like (Major domain)"/>
    <property type="match status" value="1"/>
</dbReference>
<keyword evidence="2" id="KW-0663">Pyridoxal phosphate</keyword>
<dbReference type="PANTHER" id="PTHR46577:SF1">
    <property type="entry name" value="HTH-TYPE TRANSCRIPTIONAL REGULATORY PROTEIN GABR"/>
    <property type="match status" value="1"/>
</dbReference>
<evidence type="ECO:0000313" key="8">
    <source>
        <dbReference type="Proteomes" id="UP001403385"/>
    </source>
</evidence>
<gene>
    <name evidence="7" type="ORF">AAG747_01755</name>
</gene>
<dbReference type="Proteomes" id="UP001403385">
    <property type="component" value="Unassembled WGS sequence"/>
</dbReference>
<evidence type="ECO:0000256" key="2">
    <source>
        <dbReference type="ARBA" id="ARBA00022898"/>
    </source>
</evidence>
<evidence type="ECO:0000256" key="4">
    <source>
        <dbReference type="ARBA" id="ARBA00023125"/>
    </source>
</evidence>
<dbReference type="GO" id="GO:0030170">
    <property type="term" value="F:pyridoxal phosphate binding"/>
    <property type="evidence" value="ECO:0007669"/>
    <property type="project" value="InterPro"/>
</dbReference>
<dbReference type="GO" id="GO:0008483">
    <property type="term" value="F:transaminase activity"/>
    <property type="evidence" value="ECO:0007669"/>
    <property type="project" value="UniProtKB-KW"/>
</dbReference>
<dbReference type="SUPFAM" id="SSF46785">
    <property type="entry name" value="Winged helix' DNA-binding domain"/>
    <property type="match status" value="1"/>
</dbReference>
<keyword evidence="3" id="KW-0805">Transcription regulation</keyword>
<dbReference type="PROSITE" id="PS50949">
    <property type="entry name" value="HTH_GNTR"/>
    <property type="match status" value="1"/>
</dbReference>
<dbReference type="PANTHER" id="PTHR46577">
    <property type="entry name" value="HTH-TYPE TRANSCRIPTIONAL REGULATORY PROTEIN GABR"/>
    <property type="match status" value="1"/>
</dbReference>
<dbReference type="SUPFAM" id="SSF53383">
    <property type="entry name" value="PLP-dependent transferases"/>
    <property type="match status" value="1"/>
</dbReference>
<evidence type="ECO:0000259" key="6">
    <source>
        <dbReference type="PROSITE" id="PS50949"/>
    </source>
</evidence>
<dbReference type="InterPro" id="IPR015424">
    <property type="entry name" value="PyrdxlP-dep_Trfase"/>
</dbReference>
<dbReference type="Pfam" id="PF00155">
    <property type="entry name" value="Aminotran_1_2"/>
    <property type="match status" value="1"/>
</dbReference>
<dbReference type="InterPro" id="IPR000524">
    <property type="entry name" value="Tscrpt_reg_HTH_GntR"/>
</dbReference>
<organism evidence="7 8">
    <name type="scientific">Rapidithrix thailandica</name>
    <dbReference type="NCBI Taxonomy" id="413964"/>
    <lineage>
        <taxon>Bacteria</taxon>
        <taxon>Pseudomonadati</taxon>
        <taxon>Bacteroidota</taxon>
        <taxon>Cytophagia</taxon>
        <taxon>Cytophagales</taxon>
        <taxon>Flammeovirgaceae</taxon>
        <taxon>Rapidithrix</taxon>
    </lineage>
</organism>
<dbReference type="InterPro" id="IPR004839">
    <property type="entry name" value="Aminotransferase_I/II_large"/>
</dbReference>
<accession>A0AAW9RNX0</accession>
<keyword evidence="8" id="KW-1185">Reference proteome</keyword>
<dbReference type="InterPro" id="IPR015421">
    <property type="entry name" value="PyrdxlP-dep_Trfase_major"/>
</dbReference>
<dbReference type="EMBL" id="JBDKWZ010000001">
    <property type="protein sequence ID" value="MEN7546612.1"/>
    <property type="molecule type" value="Genomic_DNA"/>
</dbReference>
<dbReference type="InterPro" id="IPR036390">
    <property type="entry name" value="WH_DNA-bd_sf"/>
</dbReference>
<protein>
    <submittedName>
        <fullName evidence="7">PLP-dependent aminotransferase family protein</fullName>
    </submittedName>
</protein>
<dbReference type="Pfam" id="PF00392">
    <property type="entry name" value="GntR"/>
    <property type="match status" value="1"/>
</dbReference>
<dbReference type="InterPro" id="IPR036388">
    <property type="entry name" value="WH-like_DNA-bd_sf"/>
</dbReference>
<dbReference type="GO" id="GO:0003677">
    <property type="term" value="F:DNA binding"/>
    <property type="evidence" value="ECO:0007669"/>
    <property type="project" value="UniProtKB-KW"/>
</dbReference>
<evidence type="ECO:0000256" key="5">
    <source>
        <dbReference type="ARBA" id="ARBA00023163"/>
    </source>
</evidence>
<comment type="similarity">
    <text evidence="1">In the C-terminal section; belongs to the class-I pyridoxal-phosphate-dependent aminotransferase family.</text>
</comment>
<evidence type="ECO:0000313" key="7">
    <source>
        <dbReference type="EMBL" id="MEN7546612.1"/>
    </source>
</evidence>
<proteinExistence type="inferred from homology"/>
<evidence type="ECO:0000256" key="3">
    <source>
        <dbReference type="ARBA" id="ARBA00023015"/>
    </source>
</evidence>
<dbReference type="GO" id="GO:0003700">
    <property type="term" value="F:DNA-binding transcription factor activity"/>
    <property type="evidence" value="ECO:0007669"/>
    <property type="project" value="InterPro"/>
</dbReference>
<dbReference type="RefSeq" id="WP_346819396.1">
    <property type="nucleotide sequence ID" value="NZ_JBDKWZ010000001.1"/>
</dbReference>
<feature type="domain" description="HTH gntR-type" evidence="6">
    <location>
        <begin position="21"/>
        <end position="89"/>
    </location>
</feature>